<reference evidence="5" key="1">
    <citation type="submission" date="2020-06" db="EMBL/GenBank/DDBJ databases">
        <title>Nostoc edaphicum CCNP1411 genome.</title>
        <authorList>
            <person name="Fidor A."/>
            <person name="Grabski M."/>
            <person name="Gawor J."/>
            <person name="Gromadka R."/>
            <person name="Wegrzyn G."/>
            <person name="Mazur-Marzec H."/>
        </authorList>
    </citation>
    <scope>NUCLEOTIDE SEQUENCE [LARGE SCALE GENOMIC DNA]</scope>
    <source>
        <strain evidence="5">CCNP1411</strain>
    </source>
</reference>
<evidence type="ECO:0000313" key="5">
    <source>
        <dbReference type="Proteomes" id="UP000514713"/>
    </source>
</evidence>
<protein>
    <recommendedName>
        <fullName evidence="3">Histidine kinase/HSP90-like ATPase domain-containing protein</fullName>
    </recommendedName>
</protein>
<dbReference type="Gene3D" id="3.30.565.10">
    <property type="entry name" value="Histidine kinase-like ATPase, C-terminal domain"/>
    <property type="match status" value="1"/>
</dbReference>
<proteinExistence type="predicted"/>
<organism evidence="4 5">
    <name type="scientific">Nostoc edaphicum CCNP1411</name>
    <dbReference type="NCBI Taxonomy" id="1472755"/>
    <lineage>
        <taxon>Bacteria</taxon>
        <taxon>Bacillati</taxon>
        <taxon>Cyanobacteriota</taxon>
        <taxon>Cyanophyceae</taxon>
        <taxon>Nostocales</taxon>
        <taxon>Nostocaceae</taxon>
        <taxon>Nostoc</taxon>
    </lineage>
</organism>
<dbReference type="EMBL" id="CP054698">
    <property type="protein sequence ID" value="QMS90777.1"/>
    <property type="molecule type" value="Genomic_DNA"/>
</dbReference>
<dbReference type="CDD" id="cd00075">
    <property type="entry name" value="HATPase"/>
    <property type="match status" value="1"/>
</dbReference>
<gene>
    <name evidence="4" type="ORF">HUN01_25530</name>
</gene>
<dbReference type="GO" id="GO:0000155">
    <property type="term" value="F:phosphorelay sensor kinase activity"/>
    <property type="evidence" value="ECO:0007669"/>
    <property type="project" value="TreeGrafter"/>
</dbReference>
<name>A0A7D7QB06_9NOSO</name>
<dbReference type="Pfam" id="PF02518">
    <property type="entry name" value="HATPase_c"/>
    <property type="match status" value="1"/>
</dbReference>
<dbReference type="SUPFAM" id="SSF55874">
    <property type="entry name" value="ATPase domain of HSP90 chaperone/DNA topoisomerase II/histidine kinase"/>
    <property type="match status" value="1"/>
</dbReference>
<evidence type="ECO:0000259" key="3">
    <source>
        <dbReference type="Pfam" id="PF02518"/>
    </source>
</evidence>
<sequence>MLNKFLKLLWENSNEHRFSVNLIINAIQYTPQTGKVTDCLYRSDHYAVIQIQNTGTGIPQQNLTRIIDRFLSIGDRSVGWIFLSVLP</sequence>
<evidence type="ECO:0000256" key="1">
    <source>
        <dbReference type="ARBA" id="ARBA00022553"/>
    </source>
</evidence>
<dbReference type="AlphaFoldDB" id="A0A7D7QB06"/>
<dbReference type="InterPro" id="IPR036890">
    <property type="entry name" value="HATPase_C_sf"/>
</dbReference>
<feature type="domain" description="Histidine kinase/HSP90-like ATPase" evidence="3">
    <location>
        <begin position="21"/>
        <end position="72"/>
    </location>
</feature>
<dbReference type="PANTHER" id="PTHR43547:SF2">
    <property type="entry name" value="HYBRID SIGNAL TRANSDUCTION HISTIDINE KINASE C"/>
    <property type="match status" value="1"/>
</dbReference>
<dbReference type="InterPro" id="IPR003594">
    <property type="entry name" value="HATPase_dom"/>
</dbReference>
<evidence type="ECO:0000256" key="2">
    <source>
        <dbReference type="ARBA" id="ARBA00023012"/>
    </source>
</evidence>
<evidence type="ECO:0000313" key="4">
    <source>
        <dbReference type="EMBL" id="QMS90777.1"/>
    </source>
</evidence>
<dbReference type="Proteomes" id="UP000514713">
    <property type="component" value="Chromosome"/>
</dbReference>
<keyword evidence="1" id="KW-0597">Phosphoprotein</keyword>
<accession>A0A7D7QB06</accession>
<keyword evidence="2" id="KW-0902">Two-component regulatory system</keyword>
<dbReference type="KEGG" id="ned:HUN01_25530"/>
<keyword evidence="5" id="KW-1185">Reference proteome</keyword>
<dbReference type="PANTHER" id="PTHR43547">
    <property type="entry name" value="TWO-COMPONENT HISTIDINE KINASE"/>
    <property type="match status" value="1"/>
</dbReference>